<dbReference type="Pfam" id="PF13920">
    <property type="entry name" value="zf-C3HC4_3"/>
    <property type="match status" value="1"/>
</dbReference>
<dbReference type="GO" id="GO:0008270">
    <property type="term" value="F:zinc ion binding"/>
    <property type="evidence" value="ECO:0007669"/>
    <property type="project" value="UniProtKB-KW"/>
</dbReference>
<feature type="compositionally biased region" description="Polar residues" evidence="3">
    <location>
        <begin position="343"/>
        <end position="353"/>
    </location>
</feature>
<keyword evidence="1" id="KW-0863">Zinc-finger</keyword>
<keyword evidence="1" id="KW-0862">Zinc</keyword>
<dbReference type="PANTHER" id="PTHR46405:SF4">
    <property type="entry name" value="E3 UBIQUITIN-PROTEIN LIGASE RF298-RELATED"/>
    <property type="match status" value="1"/>
</dbReference>
<evidence type="ECO:0000313" key="6">
    <source>
        <dbReference type="Proteomes" id="UP000030645"/>
    </source>
</evidence>
<reference evidence="6" key="1">
    <citation type="submission" date="2013-01" db="EMBL/GenBank/DDBJ databases">
        <title>Draft Genome Sequence of a Mulberry Tree, Morus notabilis C.K. Schneid.</title>
        <authorList>
            <person name="He N."/>
            <person name="Zhao S."/>
        </authorList>
    </citation>
    <scope>NUCLEOTIDE SEQUENCE</scope>
</reference>
<dbReference type="SUPFAM" id="SSF57850">
    <property type="entry name" value="RING/U-box"/>
    <property type="match status" value="1"/>
</dbReference>
<feature type="compositionally biased region" description="Low complexity" evidence="3">
    <location>
        <begin position="327"/>
        <end position="337"/>
    </location>
</feature>
<dbReference type="InterPro" id="IPR013083">
    <property type="entry name" value="Znf_RING/FYVE/PHD"/>
</dbReference>
<keyword evidence="6" id="KW-1185">Reference proteome</keyword>
<dbReference type="InterPro" id="IPR046527">
    <property type="entry name" value="PIR2-like_helical"/>
</dbReference>
<dbReference type="KEGG" id="mnt:21391754"/>
<dbReference type="PANTHER" id="PTHR46405">
    <property type="entry name" value="OS05G0141500 PROTEIN"/>
    <property type="match status" value="1"/>
</dbReference>
<feature type="domain" description="RING-type" evidence="4">
    <location>
        <begin position="684"/>
        <end position="724"/>
    </location>
</feature>
<evidence type="ECO:0000256" key="3">
    <source>
        <dbReference type="SAM" id="MobiDB-lite"/>
    </source>
</evidence>
<dbReference type="OrthoDB" id="774873at2759"/>
<dbReference type="Gene3D" id="3.30.40.10">
    <property type="entry name" value="Zinc/RING finger domain, C3HC4 (zinc finger)"/>
    <property type="match status" value="1"/>
</dbReference>
<organism evidence="5 6">
    <name type="scientific">Morus notabilis</name>
    <dbReference type="NCBI Taxonomy" id="981085"/>
    <lineage>
        <taxon>Eukaryota</taxon>
        <taxon>Viridiplantae</taxon>
        <taxon>Streptophyta</taxon>
        <taxon>Embryophyta</taxon>
        <taxon>Tracheophyta</taxon>
        <taxon>Spermatophyta</taxon>
        <taxon>Magnoliopsida</taxon>
        <taxon>eudicotyledons</taxon>
        <taxon>Gunneridae</taxon>
        <taxon>Pentapetalae</taxon>
        <taxon>rosids</taxon>
        <taxon>fabids</taxon>
        <taxon>Rosales</taxon>
        <taxon>Moraceae</taxon>
        <taxon>Moreae</taxon>
        <taxon>Morus</taxon>
    </lineage>
</organism>
<proteinExistence type="predicted"/>
<keyword evidence="2" id="KW-0175">Coiled coil</keyword>
<dbReference type="Pfam" id="PF20235">
    <property type="entry name" value="PIR2-like_helical"/>
    <property type="match status" value="1"/>
</dbReference>
<gene>
    <name evidence="5" type="ORF">L484_008385</name>
</gene>
<evidence type="ECO:0000256" key="1">
    <source>
        <dbReference type="PROSITE-ProRule" id="PRU00175"/>
    </source>
</evidence>
<feature type="coiled-coil region" evidence="2">
    <location>
        <begin position="480"/>
        <end position="507"/>
    </location>
</feature>
<keyword evidence="1" id="KW-0479">Metal-binding</keyword>
<dbReference type="Proteomes" id="UP000030645">
    <property type="component" value="Unassembled WGS sequence"/>
</dbReference>
<evidence type="ECO:0000313" key="5">
    <source>
        <dbReference type="EMBL" id="EXC16579.1"/>
    </source>
</evidence>
<evidence type="ECO:0000259" key="4">
    <source>
        <dbReference type="PROSITE" id="PS50089"/>
    </source>
</evidence>
<feature type="region of interest" description="Disordered" evidence="3">
    <location>
        <begin position="586"/>
        <end position="615"/>
    </location>
</feature>
<feature type="region of interest" description="Disordered" evidence="3">
    <location>
        <begin position="319"/>
        <end position="370"/>
    </location>
</feature>
<evidence type="ECO:0000256" key="2">
    <source>
        <dbReference type="SAM" id="Coils"/>
    </source>
</evidence>
<dbReference type="AlphaFoldDB" id="W9S853"/>
<name>W9S853_9ROSA</name>
<sequence length="738" mass="82767">MGLNQYEEETVGGLEHKDWDDPIASQLEVLLLDNLDSVYGSAVKEVSEHGYGEEVAVKALTRRGLFLGVEDPVKNIVDDALAFLKGEKEAGNLMEDRFDDLPPLMAYTLLEMVGVLREIRPFLSAGEAMWWLLICDLNILQACRLEEDSVRKDSSEENYSGSAYSSLKAEAQNYISEAFNSALKRAKPNSPDIPEDLTKEEKTLMSMLGRLEKCLGTAGVNVQVKSQISEEEKSGAVRKAPSNREITALLQKQLNLGRTYKGHGAKRSFKSGRLPNASGIILDKRLKYLPETPGLTLKFESSNSNVDSGCKVSFTYDKHNASANKPSTSTKTSSKSSRLPKKGTSSSFPTSETKLFKKVPPGKKSDLNSLVKTSVSPGNAEYVDGIPYQKSLGKYLPRDEKDELILKLVPQLQELQNEIRCWTEWANYKIMQAARRLSKNQLDLKRLREGTEVDKQAQWEVIVKKLPGMENGLNDIIALVENSKKIISSLEKENSVLKKEAEVARLKALESTTSYQVALEREQKAWKEVQSWEGKNGLLHKELATEKRKVDTLQQDLDKAKDAHQQMEVRCEQERTEKEKILAQAASVRKEREQQETRVRKEEDGIKQKAEADKQKNMEDIGKLENKFLEAKLKFKGGSTGSFGNHLMELKCLKKGNQNSTGFKKTMNPNDPFGNGGLRQDRECVMCLAEEISVVFVPCLHQVLCAKCNGLHETRGMKDCPSCRTPILRRITARFANP</sequence>
<feature type="compositionally biased region" description="Basic and acidic residues" evidence="3">
    <location>
        <begin position="588"/>
        <end position="615"/>
    </location>
</feature>
<dbReference type="InterPro" id="IPR001841">
    <property type="entry name" value="Znf_RING"/>
</dbReference>
<dbReference type="InterPro" id="IPR046934">
    <property type="entry name" value="PIR2-like"/>
</dbReference>
<accession>W9S853</accession>
<dbReference type="EMBL" id="KE345798">
    <property type="protein sequence ID" value="EXC16579.1"/>
    <property type="molecule type" value="Genomic_DNA"/>
</dbReference>
<dbReference type="CDD" id="cd23128">
    <property type="entry name" value="RING-HC_MIP1-like"/>
    <property type="match status" value="1"/>
</dbReference>
<dbReference type="PROSITE" id="PS50089">
    <property type="entry name" value="ZF_RING_2"/>
    <property type="match status" value="1"/>
</dbReference>
<protein>
    <submittedName>
        <fullName evidence="5">Putative E3 ubiquitin-protein ligase RF4</fullName>
    </submittedName>
</protein>